<dbReference type="InterPro" id="IPR056823">
    <property type="entry name" value="TEN-like_YD-shell"/>
</dbReference>
<dbReference type="RefSeq" id="WP_377781576.1">
    <property type="nucleotide sequence ID" value="NZ_JBHUEH010000019.1"/>
</dbReference>
<dbReference type="EMBL" id="JBHUEH010000019">
    <property type="protein sequence ID" value="MFD1886815.1"/>
    <property type="molecule type" value="Genomic_DNA"/>
</dbReference>
<feature type="region of interest" description="Disordered" evidence="2">
    <location>
        <begin position="147"/>
        <end position="169"/>
    </location>
</feature>
<proteinExistence type="predicted"/>
<dbReference type="NCBIfam" id="TIGR03696">
    <property type="entry name" value="Rhs_assc_core"/>
    <property type="match status" value="1"/>
</dbReference>
<evidence type="ECO:0000259" key="3">
    <source>
        <dbReference type="Pfam" id="PF25023"/>
    </source>
</evidence>
<feature type="domain" description="Teneurin-like YD-shell" evidence="3">
    <location>
        <begin position="1"/>
        <end position="215"/>
    </location>
</feature>
<dbReference type="PANTHER" id="PTHR32305:SF15">
    <property type="entry name" value="PROTEIN RHSA-RELATED"/>
    <property type="match status" value="1"/>
</dbReference>
<keyword evidence="5" id="KW-1185">Reference proteome</keyword>
<dbReference type="PANTHER" id="PTHR32305">
    <property type="match status" value="1"/>
</dbReference>
<sequence length="228" mass="25316">MTYTADNRLATVNGQAVKYDAEGNMLHGPLQGSMQDYSYDARNRLIAAGGVSYGYDNENNRTSITVNGVTTKQIINPQAVLSQVLMETDGSGNTNAWYVYGLGLISRYDANGNMQTYHYDLRGSTIALTDAKGKVTDTYTYDTYGEELSHDGTTNQPFQYDGRDGVQTDPNGLYQMRSRYYNPEIRRFVNRDVVTGTIADGLTMNRYAYVNGNPVSYVDPFGLSAERS</sequence>
<dbReference type="Pfam" id="PF25023">
    <property type="entry name" value="TEN_YD-shell"/>
    <property type="match status" value="1"/>
</dbReference>
<accession>A0ABW4RLU1</accession>
<comment type="caution">
    <text evidence="4">The sequence shown here is derived from an EMBL/GenBank/DDBJ whole genome shotgun (WGS) entry which is preliminary data.</text>
</comment>
<evidence type="ECO:0000256" key="2">
    <source>
        <dbReference type="SAM" id="MobiDB-lite"/>
    </source>
</evidence>
<dbReference type="Gene3D" id="2.180.10.10">
    <property type="entry name" value="RHS repeat-associated core"/>
    <property type="match status" value="1"/>
</dbReference>
<evidence type="ECO:0000313" key="4">
    <source>
        <dbReference type="EMBL" id="MFD1886815.1"/>
    </source>
</evidence>
<evidence type="ECO:0000313" key="5">
    <source>
        <dbReference type="Proteomes" id="UP001597233"/>
    </source>
</evidence>
<keyword evidence="1" id="KW-0677">Repeat</keyword>
<feature type="non-terminal residue" evidence="4">
    <location>
        <position position="228"/>
    </location>
</feature>
<dbReference type="InterPro" id="IPR022385">
    <property type="entry name" value="Rhs_assc_core"/>
</dbReference>
<reference evidence="5" key="1">
    <citation type="journal article" date="2019" name="Int. J. Syst. Evol. Microbiol.">
        <title>The Global Catalogue of Microorganisms (GCM) 10K type strain sequencing project: providing services to taxonomists for standard genome sequencing and annotation.</title>
        <authorList>
            <consortium name="The Broad Institute Genomics Platform"/>
            <consortium name="The Broad Institute Genome Sequencing Center for Infectious Disease"/>
            <person name="Wu L."/>
            <person name="Ma J."/>
        </authorList>
    </citation>
    <scope>NUCLEOTIDE SEQUENCE [LARGE SCALE GENOMIC DNA]</scope>
    <source>
        <strain evidence="5">CCUG 54950</strain>
    </source>
</reference>
<gene>
    <name evidence="4" type="ORF">ACFSC9_14955</name>
</gene>
<dbReference type="InterPro" id="IPR050708">
    <property type="entry name" value="T6SS_VgrG/RHS"/>
</dbReference>
<name>A0ABW4RLU1_9BACL</name>
<dbReference type="Proteomes" id="UP001597233">
    <property type="component" value="Unassembled WGS sequence"/>
</dbReference>
<evidence type="ECO:0000256" key="1">
    <source>
        <dbReference type="ARBA" id="ARBA00022737"/>
    </source>
</evidence>
<organism evidence="4 5">
    <name type="scientific">Paenibacillus wenxiniae</name>
    <dbReference type="NCBI Taxonomy" id="1636843"/>
    <lineage>
        <taxon>Bacteria</taxon>
        <taxon>Bacillati</taxon>
        <taxon>Bacillota</taxon>
        <taxon>Bacilli</taxon>
        <taxon>Bacillales</taxon>
        <taxon>Paenibacillaceae</taxon>
        <taxon>Paenibacillus</taxon>
    </lineage>
</organism>
<protein>
    <submittedName>
        <fullName evidence="4">RHS repeat-associated core domain-containing protein</fullName>
    </submittedName>
</protein>